<name>A0ABV9S2A8_9PSEU</name>
<dbReference type="EMBL" id="JBHSIS010000006">
    <property type="protein sequence ID" value="MFC4854582.1"/>
    <property type="molecule type" value="Genomic_DNA"/>
</dbReference>
<evidence type="ECO:0000313" key="1">
    <source>
        <dbReference type="EMBL" id="MFC4854582.1"/>
    </source>
</evidence>
<reference evidence="2" key="1">
    <citation type="journal article" date="2019" name="Int. J. Syst. Evol. Microbiol.">
        <title>The Global Catalogue of Microorganisms (GCM) 10K type strain sequencing project: providing services to taxonomists for standard genome sequencing and annotation.</title>
        <authorList>
            <consortium name="The Broad Institute Genomics Platform"/>
            <consortium name="The Broad Institute Genome Sequencing Center for Infectious Disease"/>
            <person name="Wu L."/>
            <person name="Ma J."/>
        </authorList>
    </citation>
    <scope>NUCLEOTIDE SEQUENCE [LARGE SCALE GENOMIC DNA]</scope>
    <source>
        <strain evidence="2">ZS-22-S1</strain>
    </source>
</reference>
<proteinExistence type="predicted"/>
<gene>
    <name evidence="1" type="ORF">ACFPCV_13810</name>
</gene>
<sequence length="404" mass="44263">MTTDTAFISAQVVYCEGWDPGSATVVRPLPESVARERDEAGEQYAVVLLAEGRPLALVEVCWQAHHAAAWLFDDQGRRDRMVELRRFPTADGVGMLVLRLAEQWVYTSPDQLEFDTGVPQRSSEYGLDGDRHDWGFTDDLDEVEPLELAKTSRPMTRFGDWVALAYLDELLAGPVRLTVREVADAGPEVAPPWHPPTPMRPAGLDEMFTAGGRFRLDDDGREVTVEVVDGGRLWLPSGNLVAADPDPWMFEQEPYVDVVEPGEYPLVLSVVRFADDPGHTRVAAAKLVISDAPAARWEPALREGEDVRMLGDDSYFSVGVDGGLLALVDAEVAESFEDTIEDVEFSGHVTNVPEPESGANLLAVETGWGDGGYPVWVGRTESGAVTGFVFDFMILRNATPSTVS</sequence>
<organism evidence="1 2">
    <name type="scientific">Actinophytocola glycyrrhizae</name>
    <dbReference type="NCBI Taxonomy" id="2044873"/>
    <lineage>
        <taxon>Bacteria</taxon>
        <taxon>Bacillati</taxon>
        <taxon>Actinomycetota</taxon>
        <taxon>Actinomycetes</taxon>
        <taxon>Pseudonocardiales</taxon>
        <taxon>Pseudonocardiaceae</taxon>
    </lineage>
</organism>
<evidence type="ECO:0000313" key="2">
    <source>
        <dbReference type="Proteomes" id="UP001595859"/>
    </source>
</evidence>
<comment type="caution">
    <text evidence="1">The sequence shown here is derived from an EMBL/GenBank/DDBJ whole genome shotgun (WGS) entry which is preliminary data.</text>
</comment>
<dbReference type="InterPro" id="IPR025335">
    <property type="entry name" value="DUF4241"/>
</dbReference>
<dbReference type="RefSeq" id="WP_378056514.1">
    <property type="nucleotide sequence ID" value="NZ_JBHSIS010000006.1"/>
</dbReference>
<dbReference type="Proteomes" id="UP001595859">
    <property type="component" value="Unassembled WGS sequence"/>
</dbReference>
<keyword evidence="2" id="KW-1185">Reference proteome</keyword>
<protein>
    <submittedName>
        <fullName evidence="1">DUF4241 domain-containing protein</fullName>
    </submittedName>
</protein>
<dbReference type="Pfam" id="PF14025">
    <property type="entry name" value="DUF4241"/>
    <property type="match status" value="1"/>
</dbReference>
<accession>A0ABV9S2A8</accession>